<dbReference type="InterPro" id="IPR011856">
    <property type="entry name" value="tRNA_endonuc-like_dom_sf"/>
</dbReference>
<comment type="caution">
    <text evidence="3">The sequence shown here is derived from an EMBL/GenBank/DDBJ whole genome shotgun (WGS) entry which is preliminary data.</text>
</comment>
<proteinExistence type="predicted"/>
<dbReference type="Gene3D" id="3.40.1350.10">
    <property type="match status" value="1"/>
</dbReference>
<dbReference type="EMBL" id="JBHSMR010000004">
    <property type="protein sequence ID" value="MFC5477188.1"/>
    <property type="molecule type" value="Genomic_DNA"/>
</dbReference>
<feature type="region of interest" description="Disordered" evidence="1">
    <location>
        <begin position="20"/>
        <end position="54"/>
    </location>
</feature>
<keyword evidence="3" id="KW-0378">Hydrolase</keyword>
<feature type="domain" description="Restriction endonuclease type IV Mrr" evidence="2">
    <location>
        <begin position="176"/>
        <end position="282"/>
    </location>
</feature>
<evidence type="ECO:0000256" key="1">
    <source>
        <dbReference type="SAM" id="MobiDB-lite"/>
    </source>
</evidence>
<dbReference type="InterPro" id="IPR011335">
    <property type="entry name" value="Restrct_endonuc-II-like"/>
</dbReference>
<evidence type="ECO:0000259" key="2">
    <source>
        <dbReference type="Pfam" id="PF04471"/>
    </source>
</evidence>
<accession>A0ABW0MJK4</accession>
<keyword evidence="3" id="KW-0540">Nuclease</keyword>
<organism evidence="3 4">
    <name type="scientific">Massilia suwonensis</name>
    <dbReference type="NCBI Taxonomy" id="648895"/>
    <lineage>
        <taxon>Bacteria</taxon>
        <taxon>Pseudomonadati</taxon>
        <taxon>Pseudomonadota</taxon>
        <taxon>Betaproteobacteria</taxon>
        <taxon>Burkholderiales</taxon>
        <taxon>Oxalobacteraceae</taxon>
        <taxon>Telluria group</taxon>
        <taxon>Massilia</taxon>
    </lineage>
</organism>
<dbReference type="RefSeq" id="WP_379751821.1">
    <property type="nucleotide sequence ID" value="NZ_JBHSMR010000004.1"/>
</dbReference>
<keyword evidence="4" id="KW-1185">Reference proteome</keyword>
<protein>
    <submittedName>
        <fullName evidence="3">Restriction endonuclease</fullName>
    </submittedName>
</protein>
<feature type="compositionally biased region" description="Pro residues" evidence="1">
    <location>
        <begin position="41"/>
        <end position="52"/>
    </location>
</feature>
<dbReference type="GO" id="GO:0004519">
    <property type="term" value="F:endonuclease activity"/>
    <property type="evidence" value="ECO:0007669"/>
    <property type="project" value="UniProtKB-KW"/>
</dbReference>
<evidence type="ECO:0000313" key="3">
    <source>
        <dbReference type="EMBL" id="MFC5477188.1"/>
    </source>
</evidence>
<sequence>MLIKKLCSLFVRTAPAAPVSGRHKEKARYGSAHDASLTRPETPPQPPAPCPARPSVSFVEQRARLGLTGTPIHGMTPEQCMVVKQALRADKELVERDCIHRAAREGIVHSSARTLAEAGAGHNYERRRALFVDSMCRAMPAVARDLVKHAVDKEFDVVYVEWTREREQLELIYSNAMTPTEYEHFCGRLLSKYGWNTEVTRASGDQGADVIATKQGIRAVIQVKKYSAPVGNDAVQQIYAAQTHYGATVAAVVSTAGFTGSARELARSTRVHLLHHDELASLPTRSAEVSNVTAAALPRPALWNKPKARTTAKARGKKA</sequence>
<dbReference type="InterPro" id="IPR007560">
    <property type="entry name" value="Restrct_endonuc_IV_Mrr"/>
</dbReference>
<dbReference type="Proteomes" id="UP001596101">
    <property type="component" value="Unassembled WGS sequence"/>
</dbReference>
<gene>
    <name evidence="3" type="ORF">ACFPQ5_03235</name>
</gene>
<dbReference type="Pfam" id="PF04471">
    <property type="entry name" value="Mrr_cat"/>
    <property type="match status" value="1"/>
</dbReference>
<evidence type="ECO:0000313" key="4">
    <source>
        <dbReference type="Proteomes" id="UP001596101"/>
    </source>
</evidence>
<name>A0ABW0MJK4_9BURK</name>
<dbReference type="PANTHER" id="PTHR30015">
    <property type="entry name" value="MRR RESTRICTION SYSTEM PROTEIN"/>
    <property type="match status" value="1"/>
</dbReference>
<dbReference type="PANTHER" id="PTHR30015:SF6">
    <property type="entry name" value="SLL1429 PROTEIN"/>
    <property type="match status" value="1"/>
</dbReference>
<dbReference type="SUPFAM" id="SSF52980">
    <property type="entry name" value="Restriction endonuclease-like"/>
    <property type="match status" value="1"/>
</dbReference>
<dbReference type="InterPro" id="IPR052906">
    <property type="entry name" value="Type_IV_Methyl-Rstrct_Enzyme"/>
</dbReference>
<keyword evidence="3" id="KW-0255">Endonuclease</keyword>
<reference evidence="4" key="1">
    <citation type="journal article" date="2019" name="Int. J. Syst. Evol. Microbiol.">
        <title>The Global Catalogue of Microorganisms (GCM) 10K type strain sequencing project: providing services to taxonomists for standard genome sequencing and annotation.</title>
        <authorList>
            <consortium name="The Broad Institute Genomics Platform"/>
            <consortium name="The Broad Institute Genome Sequencing Center for Infectious Disease"/>
            <person name="Wu L."/>
            <person name="Ma J."/>
        </authorList>
    </citation>
    <scope>NUCLEOTIDE SEQUENCE [LARGE SCALE GENOMIC DNA]</scope>
    <source>
        <strain evidence="4">CCUG 43111</strain>
    </source>
</reference>